<dbReference type="Pfam" id="PF02469">
    <property type="entry name" value="Fasciclin"/>
    <property type="match status" value="1"/>
</dbReference>
<evidence type="ECO:0000259" key="2">
    <source>
        <dbReference type="PROSITE" id="PS50213"/>
    </source>
</evidence>
<proteinExistence type="predicted"/>
<accession>A0ABV6SF01</accession>
<dbReference type="SUPFAM" id="SSF82153">
    <property type="entry name" value="FAS1 domain"/>
    <property type="match status" value="1"/>
</dbReference>
<dbReference type="PANTHER" id="PTHR10900">
    <property type="entry name" value="PERIOSTIN-RELATED"/>
    <property type="match status" value="1"/>
</dbReference>
<dbReference type="InterPro" id="IPR000782">
    <property type="entry name" value="FAS1_domain"/>
</dbReference>
<dbReference type="InterPro" id="IPR050904">
    <property type="entry name" value="Adhesion/Biosynth-related"/>
</dbReference>
<keyword evidence="4" id="KW-1185">Reference proteome</keyword>
<dbReference type="RefSeq" id="WP_267219808.1">
    <property type="nucleotide sequence ID" value="NZ_JAPCWC010000005.1"/>
</dbReference>
<dbReference type="EMBL" id="JBHLTM010000085">
    <property type="protein sequence ID" value="MFC0687267.1"/>
    <property type="molecule type" value="Genomic_DNA"/>
</dbReference>
<organism evidence="3 4">
    <name type="scientific">Novosphingobium clariflavum</name>
    <dbReference type="NCBI Taxonomy" id="2029884"/>
    <lineage>
        <taxon>Bacteria</taxon>
        <taxon>Pseudomonadati</taxon>
        <taxon>Pseudomonadota</taxon>
        <taxon>Alphaproteobacteria</taxon>
        <taxon>Sphingomonadales</taxon>
        <taxon>Sphingomonadaceae</taxon>
        <taxon>Novosphingobium</taxon>
    </lineage>
</organism>
<gene>
    <name evidence="3" type="ORF">ACFFF8_22015</name>
</gene>
<evidence type="ECO:0000313" key="3">
    <source>
        <dbReference type="EMBL" id="MFC0687267.1"/>
    </source>
</evidence>
<dbReference type="Gene3D" id="2.30.180.10">
    <property type="entry name" value="FAS1 domain"/>
    <property type="match status" value="1"/>
</dbReference>
<sequence length="201" mass="19854">MRKALLAAPVLAAPILAAPVLAAALMLAACSGGSPATGPSSDAAETTAANETLPEMLDDADGQQTMAEALKTTGLERLFAGKGSYTLLAPEDDAFDALGDKAKAVTQAQDHAALTALVRSHMLAGYRTPEDITAAIAAAGTGTVSLPTLGGGTLTFRKTGTPSADSITVTADDGSEASLLGPPVAAGGSIAIPVSGVLRKL</sequence>
<reference evidence="3 4" key="1">
    <citation type="submission" date="2024-09" db="EMBL/GenBank/DDBJ databases">
        <authorList>
            <person name="Sun Q."/>
            <person name="Mori K."/>
        </authorList>
    </citation>
    <scope>NUCLEOTIDE SEQUENCE [LARGE SCALE GENOMIC DNA]</scope>
    <source>
        <strain evidence="3 4">CICC 11035S</strain>
    </source>
</reference>
<dbReference type="Proteomes" id="UP001589858">
    <property type="component" value="Unassembled WGS sequence"/>
</dbReference>
<dbReference type="SMART" id="SM00554">
    <property type="entry name" value="FAS1"/>
    <property type="match status" value="1"/>
</dbReference>
<feature type="chain" id="PRO_5045965962" evidence="1">
    <location>
        <begin position="23"/>
        <end position="201"/>
    </location>
</feature>
<comment type="caution">
    <text evidence="3">The sequence shown here is derived from an EMBL/GenBank/DDBJ whole genome shotgun (WGS) entry which is preliminary data.</text>
</comment>
<keyword evidence="1" id="KW-0732">Signal</keyword>
<dbReference type="PANTHER" id="PTHR10900:SF77">
    <property type="entry name" value="FI19380P1"/>
    <property type="match status" value="1"/>
</dbReference>
<protein>
    <submittedName>
        <fullName evidence="3">Fasciclin domain-containing protein</fullName>
    </submittedName>
</protein>
<feature type="signal peptide" evidence="1">
    <location>
        <begin position="1"/>
        <end position="22"/>
    </location>
</feature>
<evidence type="ECO:0000313" key="4">
    <source>
        <dbReference type="Proteomes" id="UP001589858"/>
    </source>
</evidence>
<feature type="domain" description="FAS1" evidence="2">
    <location>
        <begin position="50"/>
        <end position="198"/>
    </location>
</feature>
<dbReference type="InterPro" id="IPR036378">
    <property type="entry name" value="FAS1_dom_sf"/>
</dbReference>
<dbReference type="PROSITE" id="PS50213">
    <property type="entry name" value="FAS1"/>
    <property type="match status" value="1"/>
</dbReference>
<evidence type="ECO:0000256" key="1">
    <source>
        <dbReference type="SAM" id="SignalP"/>
    </source>
</evidence>
<dbReference type="PROSITE" id="PS51257">
    <property type="entry name" value="PROKAR_LIPOPROTEIN"/>
    <property type="match status" value="1"/>
</dbReference>
<name>A0ABV6SF01_9SPHN</name>